<dbReference type="OrthoDB" id="9771731at2"/>
<name>A0A0B3WS56_9FIRM</name>
<sequence>MFYHNYKYRIKCIVRDRQMMFWTLLFPIVLATLFNLALRNLSSAEDFSIINIAIVKDEKYKENKEFLEVIKSVSDNKSDDDLFHIEYTSKDKAKERLDDNAIEGYIFFDKDINVVVKKSGINQTIIKSFVDEYKQTSSTIKTILQKNPQAISSKDFSNIFERTNYIKEVAIGRDSPDISVNYFYTLIAMACLYGGFFGLKEIASIQANQSFQGARTSVAPAHKLKIATSSIAAATTVQLFNIGALIAYISLALNVSFSNQLGYIILICIVGTITGVTFGTCIGAILKKKEGIKIGVAVGSTMMMSYLAGMMNDKIKYIVSSKMPILSYINPVNLIADSFYSMYYYDTTTKLFINLSILCLLSIIFSVITYLVLRRQKYASL</sequence>
<dbReference type="STRING" id="1577792.QX51_08455"/>
<comment type="subcellular location">
    <subcellularLocation>
        <location evidence="1">Membrane</location>
        <topology evidence="1">Multi-pass membrane protein</topology>
    </subcellularLocation>
</comment>
<evidence type="ECO:0000256" key="3">
    <source>
        <dbReference type="ARBA" id="ARBA00022989"/>
    </source>
</evidence>
<keyword evidence="4 5" id="KW-0472">Membrane</keyword>
<protein>
    <submittedName>
        <fullName evidence="7">ABC transporter</fullName>
    </submittedName>
</protein>
<evidence type="ECO:0000256" key="4">
    <source>
        <dbReference type="ARBA" id="ARBA00023136"/>
    </source>
</evidence>
<dbReference type="GO" id="GO:0140359">
    <property type="term" value="F:ABC-type transporter activity"/>
    <property type="evidence" value="ECO:0007669"/>
    <property type="project" value="InterPro"/>
</dbReference>
<dbReference type="PANTHER" id="PTHR43027:SF1">
    <property type="entry name" value="DOXORUBICIN RESISTANCE ABC TRANSPORTER PERMEASE PROTEIN DRRC-RELATED"/>
    <property type="match status" value="1"/>
</dbReference>
<keyword evidence="3 5" id="KW-1133">Transmembrane helix</keyword>
<dbReference type="InterPro" id="IPR052902">
    <property type="entry name" value="ABC-2_transporter"/>
</dbReference>
<proteinExistence type="predicted"/>
<evidence type="ECO:0000256" key="5">
    <source>
        <dbReference type="SAM" id="Phobius"/>
    </source>
</evidence>
<feature type="transmembrane region" description="Helical" evidence="5">
    <location>
        <begin position="351"/>
        <end position="373"/>
    </location>
</feature>
<feature type="transmembrane region" description="Helical" evidence="5">
    <location>
        <begin position="263"/>
        <end position="286"/>
    </location>
</feature>
<dbReference type="RefSeq" id="WP_039679476.1">
    <property type="nucleotide sequence ID" value="NZ_JWHR01000076.1"/>
</dbReference>
<gene>
    <name evidence="7" type="ORF">QX51_08455</name>
</gene>
<dbReference type="Proteomes" id="UP000031189">
    <property type="component" value="Unassembled WGS sequence"/>
</dbReference>
<evidence type="ECO:0000256" key="2">
    <source>
        <dbReference type="ARBA" id="ARBA00022692"/>
    </source>
</evidence>
<dbReference type="GO" id="GO:0016020">
    <property type="term" value="C:membrane"/>
    <property type="evidence" value="ECO:0007669"/>
    <property type="project" value="UniProtKB-SubCell"/>
</dbReference>
<evidence type="ECO:0000256" key="1">
    <source>
        <dbReference type="ARBA" id="ARBA00004141"/>
    </source>
</evidence>
<feature type="domain" description="ABC-2 type transporter transmembrane" evidence="6">
    <location>
        <begin position="18"/>
        <end position="371"/>
    </location>
</feature>
<dbReference type="InterPro" id="IPR013525">
    <property type="entry name" value="ABC2_TM"/>
</dbReference>
<feature type="transmembrane region" description="Helical" evidence="5">
    <location>
        <begin position="21"/>
        <end position="38"/>
    </location>
</feature>
<evidence type="ECO:0000313" key="7">
    <source>
        <dbReference type="EMBL" id="KHS57390.1"/>
    </source>
</evidence>
<evidence type="ECO:0000259" key="6">
    <source>
        <dbReference type="Pfam" id="PF12698"/>
    </source>
</evidence>
<reference evidence="7 8" key="1">
    <citation type="submission" date="2014-12" db="EMBL/GenBank/DDBJ databases">
        <title>Draft genome sequence of Terrisporobacter sp. 08-306576, isolated from the blood culture of a bacteremia patient.</title>
        <authorList>
            <person name="Lund L.C."/>
            <person name="Sydenham T.V."/>
            <person name="Hogh S.V."/>
            <person name="Skov M.N."/>
            <person name="Kemp M."/>
            <person name="Justesen U.S."/>
        </authorList>
    </citation>
    <scope>NUCLEOTIDE SEQUENCE [LARGE SCALE GENOMIC DNA]</scope>
    <source>
        <strain evidence="7 8">08-306576</strain>
    </source>
</reference>
<keyword evidence="2 5" id="KW-0812">Transmembrane</keyword>
<keyword evidence="8" id="KW-1185">Reference proteome</keyword>
<dbReference type="Pfam" id="PF12698">
    <property type="entry name" value="ABC2_membrane_3"/>
    <property type="match status" value="1"/>
</dbReference>
<dbReference type="PANTHER" id="PTHR43027">
    <property type="entry name" value="DOXORUBICIN RESISTANCE ABC TRANSPORTER PERMEASE PROTEIN DRRC-RELATED"/>
    <property type="match status" value="1"/>
</dbReference>
<organism evidence="7 8">
    <name type="scientific">Terrisporobacter othiniensis</name>
    <dbReference type="NCBI Taxonomy" id="1577792"/>
    <lineage>
        <taxon>Bacteria</taxon>
        <taxon>Bacillati</taxon>
        <taxon>Bacillota</taxon>
        <taxon>Clostridia</taxon>
        <taxon>Peptostreptococcales</taxon>
        <taxon>Peptostreptococcaceae</taxon>
        <taxon>Terrisporobacter</taxon>
    </lineage>
</organism>
<evidence type="ECO:0000313" key="8">
    <source>
        <dbReference type="Proteomes" id="UP000031189"/>
    </source>
</evidence>
<dbReference type="AlphaFoldDB" id="A0A0B3WS56"/>
<feature type="transmembrane region" description="Helical" evidence="5">
    <location>
        <begin position="231"/>
        <end position="251"/>
    </location>
</feature>
<accession>A0A0B3WS56</accession>
<feature type="transmembrane region" description="Helical" evidence="5">
    <location>
        <begin position="182"/>
        <end position="199"/>
    </location>
</feature>
<dbReference type="EMBL" id="JWHR01000076">
    <property type="protein sequence ID" value="KHS57390.1"/>
    <property type="molecule type" value="Genomic_DNA"/>
</dbReference>
<comment type="caution">
    <text evidence="7">The sequence shown here is derived from an EMBL/GenBank/DDBJ whole genome shotgun (WGS) entry which is preliminary data.</text>
</comment>